<dbReference type="InterPro" id="IPR041694">
    <property type="entry name" value="ADH_N_2"/>
</dbReference>
<dbReference type="SUPFAM" id="SSF51735">
    <property type="entry name" value="NAD(P)-binding Rossmann-fold domains"/>
    <property type="match status" value="1"/>
</dbReference>
<reference evidence="3 4" key="1">
    <citation type="journal article" date="2014" name="Int. J. Syst. Evol. Microbiol.">
        <title>Complete genome sequence of Corynebacterium casei LMG S-19264T (=DSM 44701T), isolated from a smear-ripened cheese.</title>
        <authorList>
            <consortium name="US DOE Joint Genome Institute (JGI-PGF)"/>
            <person name="Walter F."/>
            <person name="Albersmeier A."/>
            <person name="Kalinowski J."/>
            <person name="Ruckert C."/>
        </authorList>
    </citation>
    <scope>NUCLEOTIDE SEQUENCE [LARGE SCALE GENOMIC DNA]</scope>
    <source>
        <strain evidence="3 4">CGMCC 1.16330</strain>
    </source>
</reference>
<dbReference type="InterPro" id="IPR045010">
    <property type="entry name" value="MDR_fam"/>
</dbReference>
<dbReference type="Pfam" id="PF16884">
    <property type="entry name" value="ADH_N_2"/>
    <property type="match status" value="1"/>
</dbReference>
<evidence type="ECO:0000313" key="3">
    <source>
        <dbReference type="EMBL" id="GGG33102.1"/>
    </source>
</evidence>
<dbReference type="InterPro" id="IPR036291">
    <property type="entry name" value="NAD(P)-bd_dom_sf"/>
</dbReference>
<dbReference type="RefSeq" id="WP_188899992.1">
    <property type="nucleotide sequence ID" value="NZ_BMKS01000005.1"/>
</dbReference>
<dbReference type="SUPFAM" id="SSF50129">
    <property type="entry name" value="GroES-like"/>
    <property type="match status" value="1"/>
</dbReference>
<dbReference type="PANTHER" id="PTHR43205">
    <property type="entry name" value="PROSTAGLANDIN REDUCTASE"/>
    <property type="match status" value="1"/>
</dbReference>
<dbReference type="InterPro" id="IPR013149">
    <property type="entry name" value="ADH-like_C"/>
</dbReference>
<dbReference type="InterPro" id="IPR011032">
    <property type="entry name" value="GroES-like_sf"/>
</dbReference>
<dbReference type="InterPro" id="IPR020843">
    <property type="entry name" value="ER"/>
</dbReference>
<feature type="domain" description="Enoyl reductase (ER)" evidence="2">
    <location>
        <begin position="18"/>
        <end position="333"/>
    </location>
</feature>
<evidence type="ECO:0000313" key="4">
    <source>
        <dbReference type="Proteomes" id="UP000597507"/>
    </source>
</evidence>
<name>A0A8J2ZBJ2_9PROT</name>
<dbReference type="Proteomes" id="UP000597507">
    <property type="component" value="Unassembled WGS sequence"/>
</dbReference>
<dbReference type="SMART" id="SM00829">
    <property type="entry name" value="PKS_ER"/>
    <property type="match status" value="1"/>
</dbReference>
<organism evidence="3 4">
    <name type="scientific">Caldovatus sediminis</name>
    <dbReference type="NCBI Taxonomy" id="2041189"/>
    <lineage>
        <taxon>Bacteria</taxon>
        <taxon>Pseudomonadati</taxon>
        <taxon>Pseudomonadota</taxon>
        <taxon>Alphaproteobacteria</taxon>
        <taxon>Acetobacterales</taxon>
        <taxon>Roseomonadaceae</taxon>
        <taxon>Caldovatus</taxon>
    </lineage>
</organism>
<dbReference type="EMBL" id="BMKS01000005">
    <property type="protein sequence ID" value="GGG33102.1"/>
    <property type="molecule type" value="Genomic_DNA"/>
</dbReference>
<dbReference type="PANTHER" id="PTHR43205:SF7">
    <property type="entry name" value="PROSTAGLANDIN REDUCTASE 1"/>
    <property type="match status" value="1"/>
</dbReference>
<dbReference type="AlphaFoldDB" id="A0A8J2ZBJ2"/>
<gene>
    <name evidence="3" type="ORF">GCM10010964_21240</name>
</gene>
<dbReference type="Gene3D" id="3.90.180.10">
    <property type="entry name" value="Medium-chain alcohol dehydrogenases, catalytic domain"/>
    <property type="match status" value="1"/>
</dbReference>
<dbReference type="GO" id="GO:0016628">
    <property type="term" value="F:oxidoreductase activity, acting on the CH-CH group of donors, NAD or NADP as acceptor"/>
    <property type="evidence" value="ECO:0007669"/>
    <property type="project" value="InterPro"/>
</dbReference>
<dbReference type="CDD" id="cd05288">
    <property type="entry name" value="PGDH"/>
    <property type="match status" value="1"/>
</dbReference>
<evidence type="ECO:0000256" key="1">
    <source>
        <dbReference type="ARBA" id="ARBA00023002"/>
    </source>
</evidence>
<sequence>MARGGGNRQVRYVRRPVGRLEESSFAIEDAPMPSPAEGEVLVRTLFLSVDPYMRRQMLGTKGYAVPLREGDVMQGRGIAEVVESRHPARRVGEVVFGEIGWRLYAALPGEALRPVDRSVRPLSLHLGLLGAPGLTAWVGLTDHGRPQPGETVVVSAAAGAVGSLVGQIARLRGCRAIGIAGGAEKCAHVVRDLGFDACLDHRAEGLEEALRHAAPGGVQVYFDNVGGAVLDAVLPNLAMGARIALCGMIAHYNATGPIAFRHLQSLLDNCVTLAGFRIGFVAPERRAAAAAELLDWFRAGRLRWRETVSDGLETAPAALVGLFDGANIGKRIVRVAPAGG</sequence>
<keyword evidence="4" id="KW-1185">Reference proteome</keyword>
<accession>A0A8J2ZBJ2</accession>
<dbReference type="FunFam" id="3.40.50.720:FF:000121">
    <property type="entry name" value="Prostaglandin reductase 2"/>
    <property type="match status" value="1"/>
</dbReference>
<dbReference type="Gene3D" id="3.40.50.720">
    <property type="entry name" value="NAD(P)-binding Rossmann-like Domain"/>
    <property type="match status" value="1"/>
</dbReference>
<keyword evidence="1" id="KW-0560">Oxidoreductase</keyword>
<proteinExistence type="predicted"/>
<comment type="caution">
    <text evidence="3">The sequence shown here is derived from an EMBL/GenBank/DDBJ whole genome shotgun (WGS) entry which is preliminary data.</text>
</comment>
<protein>
    <submittedName>
        <fullName evidence="3">NADP-dependent oxidoreductase</fullName>
    </submittedName>
</protein>
<dbReference type="Pfam" id="PF00107">
    <property type="entry name" value="ADH_zinc_N"/>
    <property type="match status" value="1"/>
</dbReference>
<evidence type="ECO:0000259" key="2">
    <source>
        <dbReference type="SMART" id="SM00829"/>
    </source>
</evidence>